<accession>A0A9Q0RCB6</accession>
<keyword evidence="1" id="KW-0479">Metal-binding</keyword>
<reference evidence="7" key="1">
    <citation type="submission" date="2022-10" db="EMBL/GenBank/DDBJ databases">
        <title>Novel sulphate-reducing endosymbionts in the free-living metamonad Anaeramoeba.</title>
        <authorList>
            <person name="Jerlstrom-Hultqvist J."/>
            <person name="Cepicka I."/>
            <person name="Gallot-Lavallee L."/>
            <person name="Salas-Leiva D."/>
            <person name="Curtis B.A."/>
            <person name="Zahonova K."/>
            <person name="Pipaliya S."/>
            <person name="Dacks J."/>
            <person name="Roger A.J."/>
        </authorList>
    </citation>
    <scope>NUCLEOTIDE SEQUENCE</scope>
    <source>
        <strain evidence="7">BMAN</strain>
    </source>
</reference>
<keyword evidence="8" id="KW-1185">Reference proteome</keyword>
<dbReference type="GO" id="GO:0008270">
    <property type="term" value="F:zinc ion binding"/>
    <property type="evidence" value="ECO:0007669"/>
    <property type="project" value="UniProtKB-KW"/>
</dbReference>
<dbReference type="InterPro" id="IPR017455">
    <property type="entry name" value="Znf_FYVE-rel"/>
</dbReference>
<keyword evidence="3" id="KW-0862">Zinc</keyword>
<evidence type="ECO:0000256" key="3">
    <source>
        <dbReference type="ARBA" id="ARBA00022833"/>
    </source>
</evidence>
<feature type="domain" description="FYVE-type" evidence="6">
    <location>
        <begin position="88"/>
        <end position="147"/>
    </location>
</feature>
<evidence type="ECO:0000313" key="8">
    <source>
        <dbReference type="Proteomes" id="UP001149090"/>
    </source>
</evidence>
<evidence type="ECO:0000256" key="1">
    <source>
        <dbReference type="ARBA" id="ARBA00022723"/>
    </source>
</evidence>
<feature type="region of interest" description="Disordered" evidence="5">
    <location>
        <begin position="1"/>
        <end position="23"/>
    </location>
</feature>
<name>A0A9Q0RCB6_ANAIG</name>
<organism evidence="7 8">
    <name type="scientific">Anaeramoeba ignava</name>
    <name type="common">Anaerobic marine amoeba</name>
    <dbReference type="NCBI Taxonomy" id="1746090"/>
    <lineage>
        <taxon>Eukaryota</taxon>
        <taxon>Metamonada</taxon>
        <taxon>Anaeramoebidae</taxon>
        <taxon>Anaeramoeba</taxon>
    </lineage>
</organism>
<dbReference type="EMBL" id="JAPDFW010000067">
    <property type="protein sequence ID" value="KAJ5074982.1"/>
    <property type="molecule type" value="Genomic_DNA"/>
</dbReference>
<proteinExistence type="predicted"/>
<comment type="caution">
    <text evidence="7">The sequence shown here is derived from an EMBL/GenBank/DDBJ whole genome shotgun (WGS) entry which is preliminary data.</text>
</comment>
<sequence length="259" mass="29989">MSEKENGNDKEKENKNQNQNLGFDELIDLSKKIQKRKQNQTESDHKNFSVKNYIETPKSKVSIKTIKNMFQFINKAERQRVSQEKHSRRQQDSCHKCKKQFTQKFVPDKCQICNLSFCQQCMKLVSGENLGFHSKLLVCNECADIFKNMEPQLEAGRMQISDSQSSVSLVGQKVVDEGIEQEVIEETRKQKGVSRDKDCFGALSKNAWNRRWGDNVKNSDVVGVGQEEDFSGIETIVTDRYQYFSPTSFAIEIERNYMK</sequence>
<evidence type="ECO:0000313" key="7">
    <source>
        <dbReference type="EMBL" id="KAJ5074982.1"/>
    </source>
</evidence>
<evidence type="ECO:0000256" key="5">
    <source>
        <dbReference type="SAM" id="MobiDB-lite"/>
    </source>
</evidence>
<dbReference type="PROSITE" id="PS50178">
    <property type="entry name" value="ZF_FYVE"/>
    <property type="match status" value="1"/>
</dbReference>
<gene>
    <name evidence="7" type="ORF">M0811_07686</name>
</gene>
<feature type="compositionally biased region" description="Basic and acidic residues" evidence="5">
    <location>
        <begin position="1"/>
        <end position="15"/>
    </location>
</feature>
<keyword evidence="2 4" id="KW-0863">Zinc-finger</keyword>
<dbReference type="InterPro" id="IPR013083">
    <property type="entry name" value="Znf_RING/FYVE/PHD"/>
</dbReference>
<dbReference type="OrthoDB" id="158357at2759"/>
<dbReference type="Proteomes" id="UP001149090">
    <property type="component" value="Unassembled WGS sequence"/>
</dbReference>
<dbReference type="SUPFAM" id="SSF57903">
    <property type="entry name" value="FYVE/PHD zinc finger"/>
    <property type="match status" value="1"/>
</dbReference>
<dbReference type="InterPro" id="IPR011011">
    <property type="entry name" value="Znf_FYVE_PHD"/>
</dbReference>
<evidence type="ECO:0000256" key="4">
    <source>
        <dbReference type="PROSITE-ProRule" id="PRU00091"/>
    </source>
</evidence>
<protein>
    <recommendedName>
        <fullName evidence="6">FYVE-type domain-containing protein</fullName>
    </recommendedName>
</protein>
<dbReference type="AlphaFoldDB" id="A0A9Q0RCB6"/>
<evidence type="ECO:0000256" key="2">
    <source>
        <dbReference type="ARBA" id="ARBA00022771"/>
    </source>
</evidence>
<evidence type="ECO:0000259" key="6">
    <source>
        <dbReference type="PROSITE" id="PS50178"/>
    </source>
</evidence>
<dbReference type="Gene3D" id="3.30.40.10">
    <property type="entry name" value="Zinc/RING finger domain, C3HC4 (zinc finger)"/>
    <property type="match status" value="1"/>
</dbReference>